<keyword evidence="3" id="KW-1185">Reference proteome</keyword>
<name>A0A4R3LVI5_9HYPH</name>
<evidence type="ECO:0000313" key="2">
    <source>
        <dbReference type="EMBL" id="TCT03689.1"/>
    </source>
</evidence>
<keyword evidence="1" id="KW-0812">Transmembrane</keyword>
<dbReference type="InterPro" id="IPR010266">
    <property type="entry name" value="NnrS"/>
</dbReference>
<feature type="transmembrane region" description="Helical" evidence="1">
    <location>
        <begin position="91"/>
        <end position="112"/>
    </location>
</feature>
<dbReference type="EMBL" id="SMAK01000018">
    <property type="protein sequence ID" value="TCT03689.1"/>
    <property type="molecule type" value="Genomic_DNA"/>
</dbReference>
<feature type="transmembrane region" description="Helical" evidence="1">
    <location>
        <begin position="310"/>
        <end position="329"/>
    </location>
</feature>
<feature type="transmembrane region" description="Helical" evidence="1">
    <location>
        <begin position="220"/>
        <end position="241"/>
    </location>
</feature>
<keyword evidence="1" id="KW-1133">Transmembrane helix</keyword>
<feature type="transmembrane region" description="Helical" evidence="1">
    <location>
        <begin position="279"/>
        <end position="304"/>
    </location>
</feature>
<dbReference type="Proteomes" id="UP000295678">
    <property type="component" value="Unassembled WGS sequence"/>
</dbReference>
<feature type="transmembrane region" description="Helical" evidence="1">
    <location>
        <begin position="247"/>
        <end position="267"/>
    </location>
</feature>
<evidence type="ECO:0000313" key="3">
    <source>
        <dbReference type="Proteomes" id="UP000295678"/>
    </source>
</evidence>
<comment type="caution">
    <text evidence="2">The sequence shown here is derived from an EMBL/GenBank/DDBJ whole genome shotgun (WGS) entry which is preliminary data.</text>
</comment>
<organism evidence="2 3">
    <name type="scientific">Tepidamorphus gemmatus</name>
    <dbReference type="NCBI Taxonomy" id="747076"/>
    <lineage>
        <taxon>Bacteria</taxon>
        <taxon>Pseudomonadati</taxon>
        <taxon>Pseudomonadota</taxon>
        <taxon>Alphaproteobacteria</taxon>
        <taxon>Hyphomicrobiales</taxon>
        <taxon>Tepidamorphaceae</taxon>
        <taxon>Tepidamorphus</taxon>
    </lineage>
</organism>
<feature type="transmembrane region" description="Helical" evidence="1">
    <location>
        <begin position="151"/>
        <end position="177"/>
    </location>
</feature>
<feature type="transmembrane region" description="Helical" evidence="1">
    <location>
        <begin position="20"/>
        <end position="47"/>
    </location>
</feature>
<feature type="transmembrane region" description="Helical" evidence="1">
    <location>
        <begin position="118"/>
        <end position="139"/>
    </location>
</feature>
<gene>
    <name evidence="2" type="ORF">EDC22_11829</name>
</gene>
<dbReference type="OrthoDB" id="9770040at2"/>
<protein>
    <submittedName>
        <fullName evidence="2">Uncharacterized protein involved in response to NO</fullName>
    </submittedName>
</protein>
<dbReference type="AlphaFoldDB" id="A0A4R3LVI5"/>
<feature type="transmembrane region" description="Helical" evidence="1">
    <location>
        <begin position="341"/>
        <end position="364"/>
    </location>
</feature>
<evidence type="ECO:0000256" key="1">
    <source>
        <dbReference type="SAM" id="Phobius"/>
    </source>
</evidence>
<dbReference type="Pfam" id="PF05940">
    <property type="entry name" value="NnrS"/>
    <property type="match status" value="1"/>
</dbReference>
<feature type="transmembrane region" description="Helical" evidence="1">
    <location>
        <begin position="67"/>
        <end position="84"/>
    </location>
</feature>
<proteinExistence type="predicted"/>
<dbReference type="RefSeq" id="WP_132807950.1">
    <property type="nucleotide sequence ID" value="NZ_SMAK01000018.1"/>
</dbReference>
<sequence length="404" mass="42351">MPAAGASTMPRSRDWRGPAVLSYGFRPFFLLAGVEAALVMVLWVLWYRGAIDIPSAFPPLAWHAHELLFGYVWAVVAGFLLTAVPNWTGRLPVVGWPLAGLVGLWLLGRIAVALSAQIGFAVTAITTLVFPTVLIGALAREIIAGRNLRNLRVLGVVAVLMAGQIVFLVEAAGGAAAVYGPRIAIAAIIMLIILIGGRIVPSFTANWLRRENPGREPVPFGRFDVAASLVAAVALAGWAALPAMPEAGGWLAAILAAAGLAHMARLARWAGDRTLREPLVTVLHVAYAFIPLGFLIAALGAWSVDYVGDVAAMHAWTAGAIGLMTLAVMTRATRGHTGRQLTAPPGTVAIYMLVAVAALSRIAAAFLADVAVLLMTVAGAAWTAGFALFVILYAPLLTGPRRTG</sequence>
<feature type="transmembrane region" description="Helical" evidence="1">
    <location>
        <begin position="183"/>
        <end position="208"/>
    </location>
</feature>
<reference evidence="2 3" key="1">
    <citation type="submission" date="2019-03" db="EMBL/GenBank/DDBJ databases">
        <title>Genomic Encyclopedia of Type Strains, Phase IV (KMG-IV): sequencing the most valuable type-strain genomes for metagenomic binning, comparative biology and taxonomic classification.</title>
        <authorList>
            <person name="Goeker M."/>
        </authorList>
    </citation>
    <scope>NUCLEOTIDE SEQUENCE [LARGE SCALE GENOMIC DNA]</scope>
    <source>
        <strain evidence="2 3">DSM 19345</strain>
    </source>
</reference>
<accession>A0A4R3LVI5</accession>
<feature type="transmembrane region" description="Helical" evidence="1">
    <location>
        <begin position="370"/>
        <end position="394"/>
    </location>
</feature>
<keyword evidence="1" id="KW-0472">Membrane</keyword>